<reference evidence="1" key="1">
    <citation type="submission" date="2018-10" db="EMBL/GenBank/DDBJ databases">
        <authorList>
            <person name="Plewniak F."/>
        </authorList>
    </citation>
    <scope>NUCLEOTIDE SEQUENCE</scope>
</reference>
<evidence type="ECO:0000313" key="1">
    <source>
        <dbReference type="EMBL" id="VAY87875.1"/>
    </source>
</evidence>
<dbReference type="EMBL" id="UOYP01000174">
    <property type="protein sequence ID" value="VAY87875.1"/>
    <property type="molecule type" value="Genomic_DNA"/>
</dbReference>
<dbReference type="AlphaFoldDB" id="A0A3P3ZN54"/>
<proteinExistence type="predicted"/>
<sequence>MHENRVGLAALLIGERADHLELEGSPVVGLDR</sequence>
<accession>A0A3P3ZN54</accession>
<gene>
    <name evidence="1" type="ORF">CARN8_2550009</name>
</gene>
<protein>
    <submittedName>
        <fullName evidence="1">Uncharacterized protein</fullName>
    </submittedName>
</protein>
<organism evidence="1">
    <name type="scientific">mine drainage metagenome</name>
    <dbReference type="NCBI Taxonomy" id="410659"/>
    <lineage>
        <taxon>unclassified sequences</taxon>
        <taxon>metagenomes</taxon>
        <taxon>ecological metagenomes</taxon>
    </lineage>
</organism>
<name>A0A3P3ZN54_9ZZZZ</name>